<proteinExistence type="predicted"/>
<gene>
    <name evidence="1" type="ORF">BacF7301_01165</name>
</gene>
<evidence type="ECO:0000313" key="2">
    <source>
        <dbReference type="Proteomes" id="UP000501780"/>
    </source>
</evidence>
<dbReference type="Pfam" id="PF14135">
    <property type="entry name" value="DUF4302"/>
    <property type="match status" value="1"/>
</dbReference>
<organism evidence="1 2">
    <name type="scientific">Bacteroides faecium</name>
    <dbReference type="NCBI Taxonomy" id="2715212"/>
    <lineage>
        <taxon>Bacteria</taxon>
        <taxon>Pseudomonadati</taxon>
        <taxon>Bacteroidota</taxon>
        <taxon>Bacteroidia</taxon>
        <taxon>Bacteroidales</taxon>
        <taxon>Bacteroidaceae</taxon>
        <taxon>Bacteroides</taxon>
    </lineage>
</organism>
<dbReference type="RefSeq" id="WP_167959601.1">
    <property type="nucleotide sequence ID" value="NZ_CP050831.1"/>
</dbReference>
<dbReference type="InterPro" id="IPR025396">
    <property type="entry name" value="DUF4302"/>
</dbReference>
<dbReference type="EMBL" id="CP050831">
    <property type="protein sequence ID" value="QIU92846.1"/>
    <property type="molecule type" value="Genomic_DNA"/>
</dbReference>
<dbReference type="Proteomes" id="UP000501780">
    <property type="component" value="Chromosome"/>
</dbReference>
<accession>A0A6H0KHG2</accession>
<protein>
    <submittedName>
        <fullName evidence="1">DUF4302 domain-containing protein</fullName>
    </submittedName>
</protein>
<keyword evidence="2" id="KW-1185">Reference proteome</keyword>
<sequence>MKNIIGILLLAAGCYSCSDNEVDSVFDKTPEERIAAVKAEYKNILVEAPHGWKTYFGTSDKLGRWLILMDFDADGKVTMKCDPVDYYYIGGVSIEEPVTYRVDYSQFPELVFESFSQFSAWNEFYVDSDGDGYFDKYASPETQFIFDAYRDGNLYMKGKTNMGVGKKPEEIMTFVFEPASEADWTLNGIADVKKAINYNESKGKYQRLEYKGELLESLFLIDAESRVVLYMSTEIEGSQMQILPFYITPTGFTLVSPLKIKGVGNIRQFDVSQDGTAVTESTHQQLRVVYTDKVPAVQRTPFSIFDKLYLGIEVYHSTGDPIGRNLKKYFDDLRPPYAPMEQHLNVIYFAKNIDKDMGKIPFKYAEELTIIYADSDPSYSSKDLYGDNPTFVRIPVSFETSADRMWIISLKGSVEQAFLDAYPDDAGYARDKAKAALPMLYRLLNERGWGLYAQGLDTNNPTVKVVDEEDVVGSFFTLYPYTQTDVDR</sequence>
<evidence type="ECO:0000313" key="1">
    <source>
        <dbReference type="EMBL" id="QIU92846.1"/>
    </source>
</evidence>
<dbReference type="KEGG" id="bfc:BacF7301_01165"/>
<reference evidence="1 2" key="1">
    <citation type="submission" date="2020-03" db="EMBL/GenBank/DDBJ databases">
        <title>Genomic analysis of Bacteroides faecium CBA7301.</title>
        <authorList>
            <person name="Kim J."/>
            <person name="Roh S.W."/>
        </authorList>
    </citation>
    <scope>NUCLEOTIDE SEQUENCE [LARGE SCALE GENOMIC DNA]</scope>
    <source>
        <strain evidence="1 2">CBA7301</strain>
    </source>
</reference>
<dbReference type="AlphaFoldDB" id="A0A6H0KHG2"/>
<name>A0A6H0KHG2_9BACE</name>